<evidence type="ECO:0000313" key="2">
    <source>
        <dbReference type="EMBL" id="GDY29754.1"/>
    </source>
</evidence>
<proteinExistence type="predicted"/>
<evidence type="ECO:0000256" key="1">
    <source>
        <dbReference type="SAM" id="MobiDB-lite"/>
    </source>
</evidence>
<keyword evidence="3" id="KW-1185">Reference proteome</keyword>
<name>A0A4D4J2V8_9PSEU</name>
<feature type="compositionally biased region" description="Basic and acidic residues" evidence="1">
    <location>
        <begin position="1"/>
        <end position="10"/>
    </location>
</feature>
<dbReference type="EMBL" id="BJFL01000004">
    <property type="protein sequence ID" value="GDY29754.1"/>
    <property type="molecule type" value="Genomic_DNA"/>
</dbReference>
<sequence length="389" mass="42751">MSSQVRDARSGSRPRPPRTRTPIVDQHATWIAVNPVQGCPMACVHCFLNERGQTAVRSEQFATPVETVNLLTASQFYEPSRPVALYTWTDVMALPASRAHLAELLGVLADRQFTNPLVLITKCHVPDETVETIAAARRLGLRVIVYLSYSGLGRDIERGIRHEAIADNFPRLAEADIPVVHYWRPAFPESANPEKMERVIALASRFARCTVAAGLKVERAPVARLAEVWPELAETPGVAEAEGVYPRPFWDFIHRTWQQYPGYPLFHTNSCALAYVFAQADRFGVFRSTTCRTRNNCPTAQRNRCTVAAMHRASPGAEQVRAALEQRGLAGVRFSLTADGQELVIHAAVATSITAALTQDLGVRVKAARQDADAYWSSGTAGAVPLVLG</sequence>
<dbReference type="RefSeq" id="WP_225978150.1">
    <property type="nucleotide sequence ID" value="NZ_BJFL01000004.1"/>
</dbReference>
<evidence type="ECO:0008006" key="4">
    <source>
        <dbReference type="Google" id="ProtNLM"/>
    </source>
</evidence>
<accession>A0A4D4J2V8</accession>
<feature type="region of interest" description="Disordered" evidence="1">
    <location>
        <begin position="1"/>
        <end position="23"/>
    </location>
</feature>
<reference evidence="3" key="1">
    <citation type="submission" date="2019-04" db="EMBL/GenBank/DDBJ databases">
        <title>Draft genome sequence of Pseudonocardiaceae bacterium SL3-2-4.</title>
        <authorList>
            <person name="Ningsih F."/>
            <person name="Yokota A."/>
            <person name="Sakai Y."/>
            <person name="Nanatani K."/>
            <person name="Yabe S."/>
            <person name="Oetari A."/>
            <person name="Sjamsuridzal W."/>
        </authorList>
    </citation>
    <scope>NUCLEOTIDE SEQUENCE [LARGE SCALE GENOMIC DNA]</scope>
    <source>
        <strain evidence="3">SL3-2-4</strain>
    </source>
</reference>
<dbReference type="AlphaFoldDB" id="A0A4D4J2V8"/>
<evidence type="ECO:0000313" key="3">
    <source>
        <dbReference type="Proteomes" id="UP000298860"/>
    </source>
</evidence>
<gene>
    <name evidence="2" type="ORF">GTS_13870</name>
</gene>
<comment type="caution">
    <text evidence="2">The sequence shown here is derived from an EMBL/GenBank/DDBJ whole genome shotgun (WGS) entry which is preliminary data.</text>
</comment>
<dbReference type="Proteomes" id="UP000298860">
    <property type="component" value="Unassembled WGS sequence"/>
</dbReference>
<protein>
    <recommendedName>
        <fullName evidence="4">Radical SAM core domain-containing protein</fullName>
    </recommendedName>
</protein>
<organism evidence="2 3">
    <name type="scientific">Gandjariella thermophila</name>
    <dbReference type="NCBI Taxonomy" id="1931992"/>
    <lineage>
        <taxon>Bacteria</taxon>
        <taxon>Bacillati</taxon>
        <taxon>Actinomycetota</taxon>
        <taxon>Actinomycetes</taxon>
        <taxon>Pseudonocardiales</taxon>
        <taxon>Pseudonocardiaceae</taxon>
        <taxon>Gandjariella</taxon>
    </lineage>
</organism>